<dbReference type="PANTHER" id="PTHR28142:SF1">
    <property type="entry name" value="MITOCHONDRIAL INNER MEMBRANE I-AAA PROTEASE SUPERCOMPLEX SUBUNIT MGR3-RELATED"/>
    <property type="match status" value="1"/>
</dbReference>
<dbReference type="Gene3D" id="1.25.40.10">
    <property type="entry name" value="Tetratricopeptide repeat domain"/>
    <property type="match status" value="1"/>
</dbReference>
<dbReference type="GO" id="GO:0006515">
    <property type="term" value="P:protein quality control for misfolded or incompletely synthesized proteins"/>
    <property type="evidence" value="ECO:0007669"/>
    <property type="project" value="TreeGrafter"/>
</dbReference>
<keyword evidence="3" id="KW-1185">Reference proteome</keyword>
<protein>
    <submittedName>
        <fullName evidence="2">Tpr domain-containing</fullName>
    </submittedName>
</protein>
<dbReference type="AlphaFoldDB" id="A0AAI8W1T9"/>
<dbReference type="GO" id="GO:0051787">
    <property type="term" value="F:misfolded protein binding"/>
    <property type="evidence" value="ECO:0007669"/>
    <property type="project" value="TreeGrafter"/>
</dbReference>
<sequence length="432" mass="48828">MAGRLILGVPLRQAYRNAFRHSRSIHFAMPRPRAMPIRVQHASGSAPRRFKGTFMGNARVLFHKHPFSMTLATAIIFSGFACIMWVNYIYQTYIIGAFHKYPEPVAKQLRKALYYTNMDLQPKEALKFYRKALEVSMEVGMDPFSDEIMGVKIQVAKMLEDIQQWPKAIEVLERVRHDNLVWLELRGDLEGNKLQRTNVLAKTVAVCVKLGDLYGHPAVWNRDMAQERVVWAVDTALKEKQRRQNNNVKEEDEGRWVTDEELGASLESLAHSYEAKDQHYLAAPLFLQALSLYPTKDCHSVVLMNNLASSLAQQSPRAAREIQAYATSQNLDEQPAGPTVTRETMVENAEAWAQKALDVAATIQPPIRNEECDLGCAVALHNLGEFAEMSKDVELAKKKYKEAVSLARAIGFEEGVEQSSARLRELAKAGWS</sequence>
<dbReference type="EMBL" id="CAVMBE010000001">
    <property type="protein sequence ID" value="CAK3750285.1"/>
    <property type="molecule type" value="Genomic_DNA"/>
</dbReference>
<reference evidence="2" key="1">
    <citation type="submission" date="2023-11" db="EMBL/GenBank/DDBJ databases">
        <authorList>
            <person name="Alioto T."/>
            <person name="Alioto T."/>
            <person name="Gomez Garrido J."/>
        </authorList>
    </citation>
    <scope>NUCLEOTIDE SEQUENCE</scope>
</reference>
<dbReference type="PANTHER" id="PTHR28142">
    <property type="entry name" value="MITOCHONDRIAL INNER MEMBRANE I-AAA PROTEASE SUPERCOMPLEX SUBUNIT MGR3-RELATED"/>
    <property type="match status" value="1"/>
</dbReference>
<comment type="caution">
    <text evidence="2">The sequence shown here is derived from an EMBL/GenBank/DDBJ whole genome shotgun (WGS) entry which is preliminary data.</text>
</comment>
<keyword evidence="1" id="KW-0812">Transmembrane</keyword>
<feature type="transmembrane region" description="Helical" evidence="1">
    <location>
        <begin position="69"/>
        <end position="90"/>
    </location>
</feature>
<dbReference type="InterPro" id="IPR019734">
    <property type="entry name" value="TPR_rpt"/>
</dbReference>
<evidence type="ECO:0000313" key="3">
    <source>
        <dbReference type="Proteomes" id="UP001296104"/>
    </source>
</evidence>
<keyword evidence="1" id="KW-0472">Membrane</keyword>
<evidence type="ECO:0000313" key="2">
    <source>
        <dbReference type="EMBL" id="CAK3750285.1"/>
    </source>
</evidence>
<dbReference type="SUPFAM" id="SSF48452">
    <property type="entry name" value="TPR-like"/>
    <property type="match status" value="1"/>
</dbReference>
<name>A0AAI8W1T9_9PEZI</name>
<dbReference type="Proteomes" id="UP001296104">
    <property type="component" value="Unassembled WGS sequence"/>
</dbReference>
<dbReference type="InterPro" id="IPR011990">
    <property type="entry name" value="TPR-like_helical_dom_sf"/>
</dbReference>
<evidence type="ECO:0000256" key="1">
    <source>
        <dbReference type="SAM" id="Phobius"/>
    </source>
</evidence>
<keyword evidence="1" id="KW-1133">Transmembrane helix</keyword>
<dbReference type="CDD" id="cd24145">
    <property type="entry name" value="Mgr3-like"/>
    <property type="match status" value="1"/>
</dbReference>
<accession>A0AAI8W1T9</accession>
<proteinExistence type="predicted"/>
<gene>
    <name evidence="2" type="ORF">LECACI_7A000170</name>
</gene>
<organism evidence="2 3">
    <name type="scientific">Lecanosticta acicola</name>
    <dbReference type="NCBI Taxonomy" id="111012"/>
    <lineage>
        <taxon>Eukaryota</taxon>
        <taxon>Fungi</taxon>
        <taxon>Dikarya</taxon>
        <taxon>Ascomycota</taxon>
        <taxon>Pezizomycotina</taxon>
        <taxon>Dothideomycetes</taxon>
        <taxon>Dothideomycetidae</taxon>
        <taxon>Mycosphaerellales</taxon>
        <taxon>Mycosphaerellaceae</taxon>
        <taxon>Lecanosticta</taxon>
    </lineage>
</organism>
<dbReference type="InterPro" id="IPR040201">
    <property type="entry name" value="Mrg3-like"/>
</dbReference>
<dbReference type="SMART" id="SM00028">
    <property type="entry name" value="TPR"/>
    <property type="match status" value="3"/>
</dbReference>
<dbReference type="GO" id="GO:0031942">
    <property type="term" value="C:i-AAA complex"/>
    <property type="evidence" value="ECO:0007669"/>
    <property type="project" value="TreeGrafter"/>
</dbReference>